<reference evidence="2" key="1">
    <citation type="journal article" date="2019" name="Int. J. Syst. Evol. Microbiol.">
        <title>The Global Catalogue of Microorganisms (GCM) 10K type strain sequencing project: providing services to taxonomists for standard genome sequencing and annotation.</title>
        <authorList>
            <consortium name="The Broad Institute Genomics Platform"/>
            <consortium name="The Broad Institute Genome Sequencing Center for Infectious Disease"/>
            <person name="Wu L."/>
            <person name="Ma J."/>
        </authorList>
    </citation>
    <scope>NUCLEOTIDE SEQUENCE [LARGE SCALE GENOMIC DNA]</scope>
    <source>
        <strain evidence="2">CCUG 59858</strain>
    </source>
</reference>
<dbReference type="RefSeq" id="WP_382341132.1">
    <property type="nucleotide sequence ID" value="NZ_JBHSAB010000003.1"/>
</dbReference>
<gene>
    <name evidence="1" type="ORF">ACFORL_03405</name>
</gene>
<dbReference type="SUPFAM" id="SSF55961">
    <property type="entry name" value="Bet v1-like"/>
    <property type="match status" value="1"/>
</dbReference>
<proteinExistence type="predicted"/>
<dbReference type="Gene3D" id="3.30.530.20">
    <property type="match status" value="1"/>
</dbReference>
<dbReference type="EMBL" id="JBHSAB010000003">
    <property type="protein sequence ID" value="MFC3908125.1"/>
    <property type="molecule type" value="Genomic_DNA"/>
</dbReference>
<organism evidence="1 2">
    <name type="scientific">Legionella dresdenensis</name>
    <dbReference type="NCBI Taxonomy" id="450200"/>
    <lineage>
        <taxon>Bacteria</taxon>
        <taxon>Pseudomonadati</taxon>
        <taxon>Pseudomonadota</taxon>
        <taxon>Gammaproteobacteria</taxon>
        <taxon>Legionellales</taxon>
        <taxon>Legionellaceae</taxon>
        <taxon>Legionella</taxon>
    </lineage>
</organism>
<protein>
    <submittedName>
        <fullName evidence="1">SRPBCC family protein</fullName>
    </submittedName>
</protein>
<sequence>MAMIEHEITINAPAEKIYKALSSLDGLRSWHTAVIEGEHKLNHNLTLKGKDKPIFVWKVTDLDPNHRLEWECVQGPGDSVGTKVAYSISKTKDGRALVECSHTDWPHTQGNYKKCNTLWGILLHHLKNYVETDVSMPAF</sequence>
<dbReference type="InterPro" id="IPR019587">
    <property type="entry name" value="Polyketide_cyclase/dehydratase"/>
</dbReference>
<evidence type="ECO:0000313" key="1">
    <source>
        <dbReference type="EMBL" id="MFC3908125.1"/>
    </source>
</evidence>
<name>A0ABV8CCT6_9GAMM</name>
<evidence type="ECO:0000313" key="2">
    <source>
        <dbReference type="Proteomes" id="UP001595758"/>
    </source>
</evidence>
<dbReference type="Proteomes" id="UP001595758">
    <property type="component" value="Unassembled WGS sequence"/>
</dbReference>
<dbReference type="InterPro" id="IPR023393">
    <property type="entry name" value="START-like_dom_sf"/>
</dbReference>
<accession>A0ABV8CCT6</accession>
<dbReference type="Pfam" id="PF10604">
    <property type="entry name" value="Polyketide_cyc2"/>
    <property type="match status" value="1"/>
</dbReference>
<comment type="caution">
    <text evidence="1">The sequence shown here is derived from an EMBL/GenBank/DDBJ whole genome shotgun (WGS) entry which is preliminary data.</text>
</comment>
<keyword evidence="2" id="KW-1185">Reference proteome</keyword>